<dbReference type="InterPro" id="IPR003374">
    <property type="entry name" value="ApbE-like_sf"/>
</dbReference>
<evidence type="ECO:0000313" key="12">
    <source>
        <dbReference type="EMBL" id="AGU53210.1"/>
    </source>
</evidence>
<dbReference type="HOGENOM" id="CLU_044403_0_2_4"/>
<comment type="catalytic activity">
    <reaction evidence="9 10">
        <text>L-threonyl-[protein] + FAD = FMN-L-threonyl-[protein] + AMP + H(+)</text>
        <dbReference type="Rhea" id="RHEA:36847"/>
        <dbReference type="Rhea" id="RHEA-COMP:11060"/>
        <dbReference type="Rhea" id="RHEA-COMP:11061"/>
        <dbReference type="ChEBI" id="CHEBI:15378"/>
        <dbReference type="ChEBI" id="CHEBI:30013"/>
        <dbReference type="ChEBI" id="CHEBI:57692"/>
        <dbReference type="ChEBI" id="CHEBI:74257"/>
        <dbReference type="ChEBI" id="CHEBI:456215"/>
        <dbReference type="EC" id="2.7.1.180"/>
    </reaction>
</comment>
<keyword evidence="12" id="KW-0449">Lipoprotein</keyword>
<keyword evidence="3 10" id="KW-0285">Flavoprotein</keyword>
<keyword evidence="6 10" id="KW-0274">FAD</keyword>
<comment type="cofactor">
    <cofactor evidence="11">
        <name>Mg(2+)</name>
        <dbReference type="ChEBI" id="CHEBI:18420"/>
    </cofactor>
    <cofactor evidence="11">
        <name>Mn(2+)</name>
        <dbReference type="ChEBI" id="CHEBI:29035"/>
    </cofactor>
    <text evidence="11">Magnesium. Can also use manganese.</text>
</comment>
<dbReference type="EC" id="2.7.1.180" evidence="1 10"/>
<evidence type="ECO:0000256" key="10">
    <source>
        <dbReference type="PIRNR" id="PIRNR006268"/>
    </source>
</evidence>
<keyword evidence="5 10" id="KW-0479">Metal-binding</keyword>
<accession>T1XM63</accession>
<reference evidence="12 13" key="1">
    <citation type="submission" date="2012-10" db="EMBL/GenBank/DDBJ databases">
        <title>Genome sequence of Variovorax paradoxus B4.</title>
        <authorList>
            <person name="Schuldes J."/>
            <person name="Brandt U."/>
            <person name="Hiessl S."/>
            <person name="Wuebbeler J.H."/>
            <person name="Thuermer A."/>
            <person name="Steinbuechel A."/>
            <person name="Daniel R."/>
        </authorList>
    </citation>
    <scope>NUCLEOTIDE SEQUENCE [LARGE SCALE GENOMIC DNA]</scope>
    <source>
        <strain evidence="12 13">B4</strain>
    </source>
</reference>
<evidence type="ECO:0000313" key="13">
    <source>
        <dbReference type="Proteomes" id="UP000016223"/>
    </source>
</evidence>
<evidence type="ECO:0000256" key="8">
    <source>
        <dbReference type="ARBA" id="ARBA00031306"/>
    </source>
</evidence>
<evidence type="ECO:0000256" key="2">
    <source>
        <dbReference type="ARBA" id="ARBA00016337"/>
    </source>
</evidence>
<evidence type="ECO:0000256" key="4">
    <source>
        <dbReference type="ARBA" id="ARBA00022679"/>
    </source>
</evidence>
<evidence type="ECO:0000256" key="3">
    <source>
        <dbReference type="ARBA" id="ARBA00022630"/>
    </source>
</evidence>
<comment type="similarity">
    <text evidence="10">Belongs to the ApbE family.</text>
</comment>
<dbReference type="GO" id="GO:0016740">
    <property type="term" value="F:transferase activity"/>
    <property type="evidence" value="ECO:0007669"/>
    <property type="project" value="UniProtKB-UniRule"/>
</dbReference>
<evidence type="ECO:0000256" key="7">
    <source>
        <dbReference type="ARBA" id="ARBA00022842"/>
    </source>
</evidence>
<feature type="binding site" evidence="11">
    <location>
        <position position="162"/>
    </location>
    <ligand>
        <name>Mg(2+)</name>
        <dbReference type="ChEBI" id="CHEBI:18420"/>
    </ligand>
</feature>
<feature type="binding site" evidence="11">
    <location>
        <position position="276"/>
    </location>
    <ligand>
        <name>Mg(2+)</name>
        <dbReference type="ChEBI" id="CHEBI:18420"/>
    </ligand>
</feature>
<organism evidence="12 13">
    <name type="scientific">Variovorax paradoxus B4</name>
    <dbReference type="NCBI Taxonomy" id="1246301"/>
    <lineage>
        <taxon>Bacteria</taxon>
        <taxon>Pseudomonadati</taxon>
        <taxon>Pseudomonadota</taxon>
        <taxon>Betaproteobacteria</taxon>
        <taxon>Burkholderiales</taxon>
        <taxon>Comamonadaceae</taxon>
        <taxon>Variovorax</taxon>
    </lineage>
</organism>
<dbReference type="KEGG" id="vpd:VAPA_2c06520"/>
<name>T1XM63_VARPD</name>
<feature type="binding site" evidence="11">
    <location>
        <position position="280"/>
    </location>
    <ligand>
        <name>Mg(2+)</name>
        <dbReference type="ChEBI" id="CHEBI:18420"/>
    </ligand>
</feature>
<dbReference type="RefSeq" id="WP_021004038.1">
    <property type="nucleotide sequence ID" value="NC_022234.1"/>
</dbReference>
<dbReference type="SUPFAM" id="SSF143631">
    <property type="entry name" value="ApbE-like"/>
    <property type="match status" value="1"/>
</dbReference>
<dbReference type="EMBL" id="CP003912">
    <property type="protein sequence ID" value="AGU53210.1"/>
    <property type="molecule type" value="Genomic_DNA"/>
</dbReference>
<dbReference type="PATRIC" id="fig|1246301.3.peg.6182"/>
<dbReference type="GO" id="GO:0046872">
    <property type="term" value="F:metal ion binding"/>
    <property type="evidence" value="ECO:0007669"/>
    <property type="project" value="UniProtKB-UniRule"/>
</dbReference>
<dbReference type="PANTHER" id="PTHR30040">
    <property type="entry name" value="THIAMINE BIOSYNTHESIS LIPOPROTEIN APBE"/>
    <property type="match status" value="1"/>
</dbReference>
<gene>
    <name evidence="12" type="primary">apbE</name>
    <name evidence="12" type="ORF">VAPA_2c06520</name>
</gene>
<dbReference type="Proteomes" id="UP000016223">
    <property type="component" value="Chromosome 2"/>
</dbReference>
<keyword evidence="4 10" id="KW-0808">Transferase</keyword>
<evidence type="ECO:0000256" key="11">
    <source>
        <dbReference type="PIRSR" id="PIRSR006268-2"/>
    </source>
</evidence>
<evidence type="ECO:0000256" key="5">
    <source>
        <dbReference type="ARBA" id="ARBA00022723"/>
    </source>
</evidence>
<dbReference type="Gene3D" id="3.10.520.10">
    <property type="entry name" value="ApbE-like domains"/>
    <property type="match status" value="1"/>
</dbReference>
<dbReference type="AlphaFoldDB" id="T1XM63"/>
<evidence type="ECO:0000256" key="6">
    <source>
        <dbReference type="ARBA" id="ARBA00022827"/>
    </source>
</evidence>
<evidence type="ECO:0000256" key="9">
    <source>
        <dbReference type="ARBA" id="ARBA00048540"/>
    </source>
</evidence>
<sequence>MSRTSIEWLRGARLKDCRTSGATMGTRYTARFVVPEETDVQAIVAGLEAAVTAVDAQMSNWKADSDLSRLNRAAPDGWVPVSVNLASVLVRAAEVGRETGNAFNIGVGALVDAWGFGPAGRDCPRVMSTGFRACRPLDELLEVDLPGRRVRKHACVALDLCGIAKGFGVDELARVLDRHGIGSWLVGIDGEMRSRGCKPDGSPWAIALEAPADDRRTAMGVIELGDAAIATSGDYRHWSVIDGERVSHTMDPRTGAPLRGAVASVTVIAPTCTDADAYATALMVLGVEAGRDHARRRGLDALFVTREGNGLRTVGTGFFDGA</sequence>
<evidence type="ECO:0000256" key="1">
    <source>
        <dbReference type="ARBA" id="ARBA00011955"/>
    </source>
</evidence>
<keyword evidence="7 10" id="KW-0460">Magnesium</keyword>
<dbReference type="OrthoDB" id="9778595at2"/>
<protein>
    <recommendedName>
        <fullName evidence="2 10">FAD:protein FMN transferase</fullName>
        <ecNumber evidence="1 10">2.7.1.180</ecNumber>
    </recommendedName>
    <alternativeName>
        <fullName evidence="8 10">Flavin transferase</fullName>
    </alternativeName>
</protein>
<dbReference type="Pfam" id="PF02424">
    <property type="entry name" value="ApbE"/>
    <property type="match status" value="1"/>
</dbReference>
<proteinExistence type="inferred from homology"/>
<dbReference type="PIRSF" id="PIRSF006268">
    <property type="entry name" value="ApbE"/>
    <property type="match status" value="1"/>
</dbReference>
<dbReference type="PANTHER" id="PTHR30040:SF2">
    <property type="entry name" value="FAD:PROTEIN FMN TRANSFERASE"/>
    <property type="match status" value="1"/>
</dbReference>
<dbReference type="InterPro" id="IPR024932">
    <property type="entry name" value="ApbE"/>
</dbReference>